<protein>
    <submittedName>
        <fullName evidence="1">Uncharacterized protein</fullName>
    </submittedName>
</protein>
<evidence type="ECO:0000313" key="2">
    <source>
        <dbReference type="Proteomes" id="UP001357485"/>
    </source>
</evidence>
<gene>
    <name evidence="1" type="ORF">LTR16_008225</name>
</gene>
<proteinExistence type="predicted"/>
<keyword evidence="2" id="KW-1185">Reference proteome</keyword>
<sequence>MVRMQEPHLALLSSLVSNASIKTNYVMLTDEFWGSSAFLQSMRKGLPELSMVFTPGVQPLRYSSTGAIGPVLTRQSVPSLRDCTGASPSIYVLEQ</sequence>
<accession>A0ABR0K392</accession>
<dbReference type="Proteomes" id="UP001357485">
    <property type="component" value="Unassembled WGS sequence"/>
</dbReference>
<comment type="caution">
    <text evidence="1">The sequence shown here is derived from an EMBL/GenBank/DDBJ whole genome shotgun (WGS) entry which is preliminary data.</text>
</comment>
<evidence type="ECO:0000313" key="1">
    <source>
        <dbReference type="EMBL" id="KAK5084169.1"/>
    </source>
</evidence>
<organism evidence="1 2">
    <name type="scientific">Cryomyces antarcticus</name>
    <dbReference type="NCBI Taxonomy" id="329879"/>
    <lineage>
        <taxon>Eukaryota</taxon>
        <taxon>Fungi</taxon>
        <taxon>Dikarya</taxon>
        <taxon>Ascomycota</taxon>
        <taxon>Pezizomycotina</taxon>
        <taxon>Dothideomycetes</taxon>
        <taxon>Dothideomycetes incertae sedis</taxon>
        <taxon>Cryomyces</taxon>
    </lineage>
</organism>
<dbReference type="EMBL" id="JAVRRA010026528">
    <property type="protein sequence ID" value="KAK5084169.1"/>
    <property type="molecule type" value="Genomic_DNA"/>
</dbReference>
<reference evidence="1 2" key="1">
    <citation type="submission" date="2023-08" db="EMBL/GenBank/DDBJ databases">
        <title>Black Yeasts Isolated from many extreme environments.</title>
        <authorList>
            <person name="Coleine C."/>
            <person name="Stajich J.E."/>
            <person name="Selbmann L."/>
        </authorList>
    </citation>
    <scope>NUCLEOTIDE SEQUENCE [LARGE SCALE GENOMIC DNA]</scope>
    <source>
        <strain evidence="1 2">CCFEE 536</strain>
    </source>
</reference>
<name>A0ABR0K392_9PEZI</name>